<accession>A0ACB0KA75</accession>
<gene>
    <name evidence="1" type="ORF">MILVUS5_LOCUS20545</name>
</gene>
<reference evidence="1" key="1">
    <citation type="submission" date="2023-10" db="EMBL/GenBank/DDBJ databases">
        <authorList>
            <person name="Rodriguez Cubillos JULIANA M."/>
            <person name="De Vega J."/>
        </authorList>
    </citation>
    <scope>NUCLEOTIDE SEQUENCE</scope>
</reference>
<dbReference type="Proteomes" id="UP001177021">
    <property type="component" value="Unassembled WGS sequence"/>
</dbReference>
<name>A0ACB0KA75_TRIPR</name>
<protein>
    <submittedName>
        <fullName evidence="1">Uncharacterized protein</fullName>
    </submittedName>
</protein>
<dbReference type="EMBL" id="CASHSV030000206">
    <property type="protein sequence ID" value="CAJ2653154.1"/>
    <property type="molecule type" value="Genomic_DNA"/>
</dbReference>
<keyword evidence="2" id="KW-1185">Reference proteome</keyword>
<sequence length="111" mass="12528">MTFNPLIFMFCLLLMNNLVMIINGTRQLNNIPLDEKEAIIDGSKVENQVDPNKNNEMEKTKVYPNQFLPPFPFPNVPMPGIPSFPFPPFPAPIPVDIPNPPFPLVPTPPME</sequence>
<proteinExistence type="predicted"/>
<evidence type="ECO:0000313" key="1">
    <source>
        <dbReference type="EMBL" id="CAJ2653154.1"/>
    </source>
</evidence>
<evidence type="ECO:0000313" key="2">
    <source>
        <dbReference type="Proteomes" id="UP001177021"/>
    </source>
</evidence>
<organism evidence="1 2">
    <name type="scientific">Trifolium pratense</name>
    <name type="common">Red clover</name>
    <dbReference type="NCBI Taxonomy" id="57577"/>
    <lineage>
        <taxon>Eukaryota</taxon>
        <taxon>Viridiplantae</taxon>
        <taxon>Streptophyta</taxon>
        <taxon>Embryophyta</taxon>
        <taxon>Tracheophyta</taxon>
        <taxon>Spermatophyta</taxon>
        <taxon>Magnoliopsida</taxon>
        <taxon>eudicotyledons</taxon>
        <taxon>Gunneridae</taxon>
        <taxon>Pentapetalae</taxon>
        <taxon>rosids</taxon>
        <taxon>fabids</taxon>
        <taxon>Fabales</taxon>
        <taxon>Fabaceae</taxon>
        <taxon>Papilionoideae</taxon>
        <taxon>50 kb inversion clade</taxon>
        <taxon>NPAAA clade</taxon>
        <taxon>Hologalegina</taxon>
        <taxon>IRL clade</taxon>
        <taxon>Trifolieae</taxon>
        <taxon>Trifolium</taxon>
    </lineage>
</organism>
<comment type="caution">
    <text evidence="1">The sequence shown here is derived from an EMBL/GenBank/DDBJ whole genome shotgun (WGS) entry which is preliminary data.</text>
</comment>